<dbReference type="Proteomes" id="UP000325161">
    <property type="component" value="Chromosome"/>
</dbReference>
<accession>A0A5C0AY10</accession>
<evidence type="ECO:0008006" key="4">
    <source>
        <dbReference type="Google" id="ProtNLM"/>
    </source>
</evidence>
<name>A0A5C0AY10_9BURK</name>
<feature type="transmembrane region" description="Helical" evidence="1">
    <location>
        <begin position="12"/>
        <end position="34"/>
    </location>
</feature>
<keyword evidence="1" id="KW-0472">Membrane</keyword>
<evidence type="ECO:0000256" key="1">
    <source>
        <dbReference type="SAM" id="Phobius"/>
    </source>
</evidence>
<sequence>MYINSESLGQVLMFMFVFGAVISIVVLALGIWLAKKTYRHLRARNVRFAGLFATLGVMVLFAAVGYILARTL</sequence>
<organism evidence="2 3">
    <name type="scientific">Pigmentiphaga aceris</name>
    <dbReference type="NCBI Taxonomy" id="1940612"/>
    <lineage>
        <taxon>Bacteria</taxon>
        <taxon>Pseudomonadati</taxon>
        <taxon>Pseudomonadota</taxon>
        <taxon>Betaproteobacteria</taxon>
        <taxon>Burkholderiales</taxon>
        <taxon>Alcaligenaceae</taxon>
        <taxon>Pigmentiphaga</taxon>
    </lineage>
</organism>
<evidence type="ECO:0000313" key="3">
    <source>
        <dbReference type="Proteomes" id="UP000325161"/>
    </source>
</evidence>
<protein>
    <recommendedName>
        <fullName evidence="4">DUF2788 domain-containing protein</fullName>
    </recommendedName>
</protein>
<dbReference type="KEGG" id="pacr:FXN63_15315"/>
<proteinExistence type="predicted"/>
<reference evidence="2 3" key="1">
    <citation type="submission" date="2019-08" db="EMBL/GenBank/DDBJ databases">
        <title>Amphibian skin-associated Pigmentiphaga: genome sequence and occurrence across geography and hosts.</title>
        <authorList>
            <person name="Bletz M.C."/>
            <person name="Bunk B."/>
            <person name="Sproeer C."/>
            <person name="Biwer P."/>
            <person name="Reiter S."/>
            <person name="Rabemananjara F.C.E."/>
            <person name="Schulz S."/>
            <person name="Overmann J."/>
            <person name="Vences M."/>
        </authorList>
    </citation>
    <scope>NUCLEOTIDE SEQUENCE [LARGE SCALE GENOMIC DNA]</scope>
    <source>
        <strain evidence="2 3">Mada1488</strain>
    </source>
</reference>
<keyword evidence="1" id="KW-0812">Transmembrane</keyword>
<evidence type="ECO:0000313" key="2">
    <source>
        <dbReference type="EMBL" id="QEI07055.1"/>
    </source>
</evidence>
<dbReference type="AlphaFoldDB" id="A0A5C0AY10"/>
<keyword evidence="1" id="KW-1133">Transmembrane helix</keyword>
<dbReference type="EMBL" id="CP043046">
    <property type="protein sequence ID" value="QEI07055.1"/>
    <property type="molecule type" value="Genomic_DNA"/>
</dbReference>
<feature type="transmembrane region" description="Helical" evidence="1">
    <location>
        <begin position="46"/>
        <end position="69"/>
    </location>
</feature>
<gene>
    <name evidence="2" type="ORF">FXN63_15315</name>
</gene>
<keyword evidence="3" id="KW-1185">Reference proteome</keyword>
<dbReference type="RefSeq" id="WP_148816102.1">
    <property type="nucleotide sequence ID" value="NZ_CP043046.1"/>
</dbReference>